<dbReference type="CDD" id="cd07823">
    <property type="entry name" value="SRPBCC_5"/>
    <property type="match status" value="1"/>
</dbReference>
<dbReference type="PANTHER" id="PTHR38588">
    <property type="entry name" value="BLL0334 PROTEIN"/>
    <property type="match status" value="1"/>
</dbReference>
<dbReference type="EMBL" id="BAAAUX010000011">
    <property type="protein sequence ID" value="GAA2787964.1"/>
    <property type="molecule type" value="Genomic_DNA"/>
</dbReference>
<dbReference type="InterPro" id="IPR023393">
    <property type="entry name" value="START-like_dom_sf"/>
</dbReference>
<evidence type="ECO:0000313" key="2">
    <source>
        <dbReference type="EMBL" id="GAA2787964.1"/>
    </source>
</evidence>
<dbReference type="RefSeq" id="WP_344679579.1">
    <property type="nucleotide sequence ID" value="NZ_BAAAUX010000011.1"/>
</dbReference>
<dbReference type="Proteomes" id="UP001500979">
    <property type="component" value="Unassembled WGS sequence"/>
</dbReference>
<name>A0ABN3VB30_9PSEU</name>
<gene>
    <name evidence="2" type="ORF">GCM10010470_23110</name>
</gene>
<feature type="transmembrane region" description="Helical" evidence="1">
    <location>
        <begin position="197"/>
        <end position="215"/>
    </location>
</feature>
<keyword evidence="1" id="KW-1133">Transmembrane helix</keyword>
<dbReference type="SUPFAM" id="SSF55961">
    <property type="entry name" value="Bet v1-like"/>
    <property type="match status" value="1"/>
</dbReference>
<organism evidence="2 3">
    <name type="scientific">Saccharopolyspora taberi</name>
    <dbReference type="NCBI Taxonomy" id="60895"/>
    <lineage>
        <taxon>Bacteria</taxon>
        <taxon>Bacillati</taxon>
        <taxon>Actinomycetota</taxon>
        <taxon>Actinomycetes</taxon>
        <taxon>Pseudonocardiales</taxon>
        <taxon>Pseudonocardiaceae</taxon>
        <taxon>Saccharopolyspora</taxon>
    </lineage>
</organism>
<evidence type="ECO:0000256" key="1">
    <source>
        <dbReference type="SAM" id="Phobius"/>
    </source>
</evidence>
<dbReference type="InterPro" id="IPR010419">
    <property type="entry name" value="CO_DH_gsu"/>
</dbReference>
<comment type="caution">
    <text evidence="2">The sequence shown here is derived from an EMBL/GenBank/DDBJ whole genome shotgun (WGS) entry which is preliminary data.</text>
</comment>
<reference evidence="2 3" key="1">
    <citation type="journal article" date="2019" name="Int. J. Syst. Evol. Microbiol.">
        <title>The Global Catalogue of Microorganisms (GCM) 10K type strain sequencing project: providing services to taxonomists for standard genome sequencing and annotation.</title>
        <authorList>
            <consortium name="The Broad Institute Genomics Platform"/>
            <consortium name="The Broad Institute Genome Sequencing Center for Infectious Disease"/>
            <person name="Wu L."/>
            <person name="Ma J."/>
        </authorList>
    </citation>
    <scope>NUCLEOTIDE SEQUENCE [LARGE SCALE GENOMIC DNA]</scope>
    <source>
        <strain evidence="2 3">JCM 9383</strain>
    </source>
</reference>
<dbReference type="Gene3D" id="3.30.530.20">
    <property type="match status" value="1"/>
</dbReference>
<protein>
    <recommendedName>
        <fullName evidence="4">Carbon monoxide dehydrogenase</fullName>
    </recommendedName>
</protein>
<evidence type="ECO:0008006" key="4">
    <source>
        <dbReference type="Google" id="ProtNLM"/>
    </source>
</evidence>
<dbReference type="PANTHER" id="PTHR38588:SF1">
    <property type="entry name" value="BLL0334 PROTEIN"/>
    <property type="match status" value="1"/>
</dbReference>
<keyword evidence="1" id="KW-0812">Transmembrane</keyword>
<sequence>MILENRIDVPAEPDAVFALINDVERVAGCLPGATLDGREGDSYRGRVKLKVGPISAAYAGTVRFSEVAAADRRLRLLARGADSHGNGDAEADVVVTVSEAPGGATLNLRTDLSVRGKLAQFGKSAISTVSNRLLDQFARNLAVQLGQQPGAAVPEPALGTAASNGVGSAPAARHVATGSGEALDGLAMLLPAGTRRYAAVAAAAALGFFQGWLLGRIRTQDKLIKELQRGRR</sequence>
<evidence type="ECO:0000313" key="3">
    <source>
        <dbReference type="Proteomes" id="UP001500979"/>
    </source>
</evidence>
<keyword evidence="3" id="KW-1185">Reference proteome</keyword>
<dbReference type="Pfam" id="PF06240">
    <property type="entry name" value="COXG"/>
    <property type="match status" value="1"/>
</dbReference>
<accession>A0ABN3VB30</accession>
<keyword evidence="1" id="KW-0472">Membrane</keyword>
<proteinExistence type="predicted"/>